<feature type="chain" id="PRO_5029538845" description="Zinc finger and BTB domain containing 40" evidence="11">
    <location>
        <begin position="22"/>
        <end position="1125"/>
    </location>
</feature>
<dbReference type="FunFam" id="3.30.160.60:FF:000909">
    <property type="entry name" value="zinc finger and BTB domain-containing protein 40"/>
    <property type="match status" value="1"/>
</dbReference>
<keyword evidence="4 9" id="KW-0863">Zinc-finger</keyword>
<feature type="domain" description="BTB" evidence="12">
    <location>
        <begin position="72"/>
        <end position="135"/>
    </location>
</feature>
<evidence type="ECO:0000259" key="12">
    <source>
        <dbReference type="PROSITE" id="PS50097"/>
    </source>
</evidence>
<reference evidence="14 15" key="1">
    <citation type="submission" date="2020-04" db="EMBL/GenBank/DDBJ databases">
        <title>Chromosome-level genome assembly of a cyprinid fish Onychostoma macrolepis by integration of Nanopore Sequencing, Bionano and Hi-C technology.</title>
        <authorList>
            <person name="Wang D."/>
        </authorList>
    </citation>
    <scope>NUCLEOTIDE SEQUENCE [LARGE SCALE GENOMIC DNA]</scope>
    <source>
        <strain evidence="14">SWU-2019</strain>
        <tissue evidence="14">Muscle</tissue>
    </source>
</reference>
<comment type="caution">
    <text evidence="14">The sequence shown here is derived from an EMBL/GenBank/DDBJ whole genome shotgun (WGS) entry which is preliminary data.</text>
</comment>
<keyword evidence="7" id="KW-0804">Transcription</keyword>
<keyword evidence="5" id="KW-0862">Zinc</keyword>
<organism evidence="14 15">
    <name type="scientific">Onychostoma macrolepis</name>
    <dbReference type="NCBI Taxonomy" id="369639"/>
    <lineage>
        <taxon>Eukaryota</taxon>
        <taxon>Metazoa</taxon>
        <taxon>Chordata</taxon>
        <taxon>Craniata</taxon>
        <taxon>Vertebrata</taxon>
        <taxon>Euteleostomi</taxon>
        <taxon>Actinopterygii</taxon>
        <taxon>Neopterygii</taxon>
        <taxon>Teleostei</taxon>
        <taxon>Ostariophysi</taxon>
        <taxon>Cypriniformes</taxon>
        <taxon>Cyprinidae</taxon>
        <taxon>Acrossocheilinae</taxon>
        <taxon>Onychostoma</taxon>
    </lineage>
</organism>
<dbReference type="SMART" id="SM00225">
    <property type="entry name" value="BTB"/>
    <property type="match status" value="1"/>
</dbReference>
<dbReference type="InterPro" id="IPR050636">
    <property type="entry name" value="C2H2-ZF_domain-containing"/>
</dbReference>
<dbReference type="FunFam" id="3.30.160.60:FF:000917">
    <property type="entry name" value="Zinc finger and BTB domain containing 40"/>
    <property type="match status" value="1"/>
</dbReference>
<dbReference type="CDD" id="cd18225">
    <property type="entry name" value="BTB_POZ_ZBTB40"/>
    <property type="match status" value="1"/>
</dbReference>
<dbReference type="PROSITE" id="PS50097">
    <property type="entry name" value="BTB"/>
    <property type="match status" value="1"/>
</dbReference>
<dbReference type="Pfam" id="PF00651">
    <property type="entry name" value="BTB"/>
    <property type="match status" value="1"/>
</dbReference>
<feature type="signal peptide" evidence="11">
    <location>
        <begin position="1"/>
        <end position="21"/>
    </location>
</feature>
<feature type="domain" description="C2H2-type" evidence="13">
    <location>
        <begin position="750"/>
        <end position="777"/>
    </location>
</feature>
<name>A0A7J6CJ73_9TELE</name>
<accession>A0A7J6CJ73</accession>
<keyword evidence="2" id="KW-0479">Metal-binding</keyword>
<evidence type="ECO:0000259" key="13">
    <source>
        <dbReference type="PROSITE" id="PS50157"/>
    </source>
</evidence>
<comment type="subcellular location">
    <subcellularLocation>
        <location evidence="1">Nucleus</location>
    </subcellularLocation>
</comment>
<evidence type="ECO:0000256" key="6">
    <source>
        <dbReference type="ARBA" id="ARBA00023015"/>
    </source>
</evidence>
<keyword evidence="11" id="KW-0732">Signal</keyword>
<feature type="domain" description="C2H2-type" evidence="13">
    <location>
        <begin position="685"/>
        <end position="713"/>
    </location>
</feature>
<keyword evidence="8" id="KW-0539">Nucleus</keyword>
<dbReference type="InterPro" id="IPR030404">
    <property type="entry name" value="ZBTB40_BTB_POZ_dom"/>
</dbReference>
<evidence type="ECO:0000313" key="15">
    <source>
        <dbReference type="Proteomes" id="UP000579812"/>
    </source>
</evidence>
<evidence type="ECO:0000313" key="14">
    <source>
        <dbReference type="EMBL" id="KAF4107310.1"/>
    </source>
</evidence>
<dbReference type="EMBL" id="JAAMOB010000011">
    <property type="protein sequence ID" value="KAF4107310.1"/>
    <property type="molecule type" value="Genomic_DNA"/>
</dbReference>
<feature type="region of interest" description="Disordered" evidence="10">
    <location>
        <begin position="609"/>
        <end position="647"/>
    </location>
</feature>
<dbReference type="InterPro" id="IPR013087">
    <property type="entry name" value="Znf_C2H2_type"/>
</dbReference>
<dbReference type="PANTHER" id="PTHR47772">
    <property type="entry name" value="ZINC FINGER PROTEIN 200"/>
    <property type="match status" value="1"/>
</dbReference>
<feature type="domain" description="C2H2-type" evidence="13">
    <location>
        <begin position="807"/>
        <end position="834"/>
    </location>
</feature>
<evidence type="ECO:0000256" key="2">
    <source>
        <dbReference type="ARBA" id="ARBA00022723"/>
    </source>
</evidence>
<keyword evidence="15" id="KW-1185">Reference proteome</keyword>
<keyword evidence="3" id="KW-0677">Repeat</keyword>
<evidence type="ECO:0000256" key="5">
    <source>
        <dbReference type="ARBA" id="ARBA00022833"/>
    </source>
</evidence>
<evidence type="ECO:0000256" key="1">
    <source>
        <dbReference type="ARBA" id="ARBA00004123"/>
    </source>
</evidence>
<dbReference type="GO" id="GO:0005634">
    <property type="term" value="C:nucleus"/>
    <property type="evidence" value="ECO:0007669"/>
    <property type="project" value="UniProtKB-SubCell"/>
</dbReference>
<evidence type="ECO:0000256" key="7">
    <source>
        <dbReference type="ARBA" id="ARBA00023163"/>
    </source>
</evidence>
<dbReference type="Gene3D" id="3.30.160.60">
    <property type="entry name" value="Classic Zinc Finger"/>
    <property type="match status" value="10"/>
</dbReference>
<dbReference type="FunFam" id="3.30.160.60:FF:003097">
    <property type="entry name" value="Zinc finger and BTB domain-containing 40"/>
    <property type="match status" value="1"/>
</dbReference>
<evidence type="ECO:0000256" key="10">
    <source>
        <dbReference type="SAM" id="MobiDB-lite"/>
    </source>
</evidence>
<feature type="domain" description="C2H2-type" evidence="13">
    <location>
        <begin position="892"/>
        <end position="919"/>
    </location>
</feature>
<feature type="domain" description="C2H2-type" evidence="13">
    <location>
        <begin position="835"/>
        <end position="863"/>
    </location>
</feature>
<dbReference type="SMART" id="SM00355">
    <property type="entry name" value="ZnF_C2H2"/>
    <property type="match status" value="13"/>
</dbReference>
<dbReference type="FunFam" id="3.30.160.60:FF:000645">
    <property type="entry name" value="Zinc finger and BTB domain containing 40"/>
    <property type="match status" value="2"/>
</dbReference>
<feature type="domain" description="C2H2-type" evidence="13">
    <location>
        <begin position="959"/>
        <end position="987"/>
    </location>
</feature>
<feature type="domain" description="C2H2-type" evidence="13">
    <location>
        <begin position="920"/>
        <end position="948"/>
    </location>
</feature>
<proteinExistence type="predicted"/>
<dbReference type="AlphaFoldDB" id="A0A7J6CJ73"/>
<feature type="domain" description="C2H2-type" evidence="13">
    <location>
        <begin position="778"/>
        <end position="806"/>
    </location>
</feature>
<dbReference type="Pfam" id="PF00096">
    <property type="entry name" value="zf-C2H2"/>
    <property type="match status" value="5"/>
</dbReference>
<dbReference type="InterPro" id="IPR000210">
    <property type="entry name" value="BTB/POZ_dom"/>
</dbReference>
<dbReference type="Gene3D" id="3.30.710.10">
    <property type="entry name" value="Potassium Channel Kv1.1, Chain A"/>
    <property type="match status" value="1"/>
</dbReference>
<feature type="compositionally biased region" description="Basic and acidic residues" evidence="10">
    <location>
        <begin position="611"/>
        <end position="625"/>
    </location>
</feature>
<dbReference type="PANTHER" id="PTHR47772:SF13">
    <property type="entry name" value="GASTRULA ZINC FINGER PROTEIN XLCGF49.1-LIKE-RELATED"/>
    <property type="match status" value="1"/>
</dbReference>
<evidence type="ECO:0000256" key="3">
    <source>
        <dbReference type="ARBA" id="ARBA00022737"/>
    </source>
</evidence>
<evidence type="ECO:0000256" key="11">
    <source>
        <dbReference type="SAM" id="SignalP"/>
    </source>
</evidence>
<sequence>MRSMFWLAHLYAHAHCRGVLGRIFIALQNVVLRRSLNKEPDHLNLKYKMELPNYSRQLMQQLHALRKEKQFCDCSILVGETSHPAHKLVLAASSMLFKSVLEGSDSISIDTDLLSSQEFSSLLDMVYTGKLPPGKHNFTRLIAAADSLQMFDVAVGCKNILTDLMKQTSVETETKSINPQVIKHCVKEPSELEELKKDKNSFEEDSAVGLISQNQAGITKILQNGRAYVKVLEMWDTVSTEERQVILDSFRGDPSTDEVYQRLLNFVKIEKVLSAQTVLTLLEQLKCFNPELGSVLEDQGNKTCPEPEVPASGVRWSSVLLAQISELSHHLSSVSNLSELLTNAVNRCTNEVEKEVVLQCCSAPSPVEVVESLLCKLQEMTISEETFLMLLHEVKESSSDVLQLLQALKNARDDTTEDSSGMVLLKLYQNRLIELNLDLQLIEQTLKMGPDMNANERECIKAILGEKGDAEVVGRLISAVLDGSLQAVTVWRLLLWTETHSPELQILMQEVKEKASAQKLLQTIKDVDVLFKHKSLILETISDITLLEQGLNAMDHGTEQFAEFLQSCRRADGELESVHQTVERVLSRDSQFASSLCQLLSANQRNFPQLKDLKHTGPDSAKSEVEQEGSTADSEDDDGDDSKTKGRRKAVPVSYRCEWCNKTFDFKCRLIKHKKGCALAPGKEQRCSECSMAFPTLKSLHQHCMEVHGGPPAKKKKTEQVPCDMCDKTFKHSSGLLYHKRTEHFEERPYACEECGAKFAATSSLKNHMRLHTGEKPFHCKHCDMSFSVAAALSYHTKKKHAEGKMYCCQYCSASFAQSIELTRHVRTHTGDKPYVCRECGKGFKQANGLSVHLQNFHNITEPHDCQKCRVSFSSLDELRQHIQEVHPKELHQCPECSKIFNSEANLEKHMNIHDGNKPYSCKTCKKSYQTLSGLWYHNRTAHPESASAQGNKAIKSLLQCDKCDKTFSNRNSLLKHQITNHTEVRLWKCVNCDSTMTSEQELQQHICSSQASQTGSVFSCMVCSLHFTSEPEFQQHFLSKHLQVMQEEAQTQASSAQTVIQCEEAAGQEAEQVISLEQSGIEGSPQVFVALGDQQEAASGAGIVTVSMEDLLNGTVTLICEEGQ</sequence>
<dbReference type="FunFam" id="3.30.160.60:FF:004547">
    <property type="match status" value="1"/>
</dbReference>
<feature type="domain" description="C2H2-type" evidence="13">
    <location>
        <begin position="721"/>
        <end position="749"/>
    </location>
</feature>
<gene>
    <name evidence="14" type="ORF">G5714_011674</name>
</gene>
<dbReference type="InterPro" id="IPR036236">
    <property type="entry name" value="Znf_C2H2_sf"/>
</dbReference>
<keyword evidence="6" id="KW-0805">Transcription regulation</keyword>
<evidence type="ECO:0008006" key="16">
    <source>
        <dbReference type="Google" id="ProtNLM"/>
    </source>
</evidence>
<dbReference type="InterPro" id="IPR011333">
    <property type="entry name" value="SKP1/BTB/POZ_sf"/>
</dbReference>
<dbReference type="PROSITE" id="PS50157">
    <property type="entry name" value="ZINC_FINGER_C2H2_2"/>
    <property type="match status" value="11"/>
</dbReference>
<evidence type="ECO:0000256" key="9">
    <source>
        <dbReference type="PROSITE-ProRule" id="PRU00042"/>
    </source>
</evidence>
<dbReference type="FunFam" id="3.30.160.60:FF:000696">
    <property type="entry name" value="Zinc finger and BTB domain containing 40"/>
    <property type="match status" value="1"/>
</dbReference>
<feature type="domain" description="C2H2-type" evidence="13">
    <location>
        <begin position="655"/>
        <end position="685"/>
    </location>
</feature>
<dbReference type="GO" id="GO:0008270">
    <property type="term" value="F:zinc ion binding"/>
    <property type="evidence" value="ECO:0007669"/>
    <property type="project" value="UniProtKB-KW"/>
</dbReference>
<evidence type="ECO:0000256" key="8">
    <source>
        <dbReference type="ARBA" id="ARBA00023242"/>
    </source>
</evidence>
<feature type="domain" description="C2H2-type" evidence="13">
    <location>
        <begin position="864"/>
        <end position="892"/>
    </location>
</feature>
<dbReference type="PROSITE" id="PS00028">
    <property type="entry name" value="ZINC_FINGER_C2H2_1"/>
    <property type="match status" value="11"/>
</dbReference>
<dbReference type="SUPFAM" id="SSF57667">
    <property type="entry name" value="beta-beta-alpha zinc fingers"/>
    <property type="match status" value="6"/>
</dbReference>
<dbReference type="Proteomes" id="UP000579812">
    <property type="component" value="Unassembled WGS sequence"/>
</dbReference>
<dbReference type="SUPFAM" id="SSF54695">
    <property type="entry name" value="POZ domain"/>
    <property type="match status" value="1"/>
</dbReference>
<evidence type="ECO:0000256" key="4">
    <source>
        <dbReference type="ARBA" id="ARBA00022771"/>
    </source>
</evidence>
<dbReference type="Pfam" id="PF13912">
    <property type="entry name" value="zf-C2H2_6"/>
    <property type="match status" value="2"/>
</dbReference>
<protein>
    <recommendedName>
        <fullName evidence="16">Zinc finger and BTB domain containing 40</fullName>
    </recommendedName>
</protein>